<dbReference type="PANTHER" id="PTHR35863">
    <property type="entry name" value="COBALT-PRECORRIN-5B C(1)-METHYLTRANSFERASE"/>
    <property type="match status" value="1"/>
</dbReference>
<dbReference type="RefSeq" id="WP_074446435.1">
    <property type="nucleotide sequence ID" value="NZ_FMBM01000003.1"/>
</dbReference>
<sequence length="371" mass="38032">MEKTGPKTELRRGWTTGSCATAAARAAFHALHCGDFPDPVTIALPSGDRVAFSLAMHDRGAGFARAGIVKDAGDDPDATHGALIIAKVTGNAPGAGIAWRAGEGVGTVTLPGLPLPPGEPAINPVPRAMIAQAIEEEAQALGVPADAVVEIAIPDGEAIARKTMNPRLGIIGGLSILGTRGIVIPFSCAAWIHSIHRGVDVARAAGIDHVAGATGNTSERAIAALDDLPEIALMDMGDFVGGMLKYIRKHPIPRVTIAGGFAKMVKLSQGLIDLHSRSGSVDLVHLAHLAGEAGASDELVAAIPQMNSALEALQRADAEGVDIAGTVAAHAVKTAARLVRDTDIGVDVAIFDREGKLRARTPVVSAAITTT</sequence>
<dbReference type="GO" id="GO:0008168">
    <property type="term" value="F:methyltransferase activity"/>
    <property type="evidence" value="ECO:0007669"/>
    <property type="project" value="UniProtKB-UniRule"/>
</dbReference>
<keyword evidence="1 5" id="KW-0169">Cobalamin biosynthesis</keyword>
<reference evidence="7 9" key="2">
    <citation type="submission" date="2016-08" db="EMBL/GenBank/DDBJ databases">
        <authorList>
            <person name="Varghese N."/>
            <person name="Submissions Spin"/>
        </authorList>
    </citation>
    <scope>NUCLEOTIDE SEQUENCE [LARGE SCALE GENOMIC DNA]</scope>
    <source>
        <strain evidence="7 9">HL-109</strain>
    </source>
</reference>
<accession>A0A0P7XBH2</accession>
<evidence type="ECO:0000313" key="9">
    <source>
        <dbReference type="Proteomes" id="UP000182800"/>
    </source>
</evidence>
<dbReference type="STRING" id="1653334.GA0071312_3643"/>
<evidence type="ECO:0000256" key="5">
    <source>
        <dbReference type="HAMAP-Rule" id="MF_00787"/>
    </source>
</evidence>
<gene>
    <name evidence="5 6" type="primary">cbiD</name>
    <name evidence="7" type="ORF">GA0071312_3643</name>
    <name evidence="6" type="ORF">HLUCCO17_00915</name>
</gene>
<dbReference type="InterPro" id="IPR036074">
    <property type="entry name" value="CbiD_sf"/>
</dbReference>
<dbReference type="PATRIC" id="fig|1653334.4.peg.1942"/>
<dbReference type="OrthoDB" id="6439987at2"/>
<proteinExistence type="inferred from homology"/>
<dbReference type="PANTHER" id="PTHR35863:SF1">
    <property type="entry name" value="COBALT-PRECORRIN-5B C(1)-METHYLTRANSFERASE"/>
    <property type="match status" value="1"/>
</dbReference>
<dbReference type="GO" id="GO:0019251">
    <property type="term" value="P:anaerobic cobalamin biosynthetic process"/>
    <property type="evidence" value="ECO:0007669"/>
    <property type="project" value="UniProtKB-UniRule"/>
</dbReference>
<comment type="similarity">
    <text evidence="5">Belongs to the CbiD family.</text>
</comment>
<reference evidence="6 8" key="1">
    <citation type="submission" date="2015-09" db="EMBL/GenBank/DDBJ databases">
        <title>Identification and resolution of microdiversity through metagenomic sequencing of parallel consortia.</title>
        <authorList>
            <person name="Nelson W.C."/>
            <person name="Romine M.F."/>
            <person name="Lindemann S.R."/>
        </authorList>
    </citation>
    <scope>NUCLEOTIDE SEQUENCE [LARGE SCALE GENOMIC DNA]</scope>
    <source>
        <strain evidence="6">HL-109</strain>
    </source>
</reference>
<comment type="pathway">
    <text evidence="5">Cofactor biosynthesis; adenosylcobalamin biosynthesis; cob(II)yrinate a,c-diamide from sirohydrochlorin (anaerobic route): step 6/10.</text>
</comment>
<dbReference type="AlphaFoldDB" id="A0A0P7XBH2"/>
<comment type="function">
    <text evidence="5">Catalyzes the methylation of C-1 in cobalt-precorrin-5B to form cobalt-precorrin-6A.</text>
</comment>
<dbReference type="GO" id="GO:0032259">
    <property type="term" value="P:methylation"/>
    <property type="evidence" value="ECO:0007669"/>
    <property type="project" value="UniProtKB-KW"/>
</dbReference>
<dbReference type="EC" id="2.1.1.195" evidence="5"/>
<evidence type="ECO:0000313" key="6">
    <source>
        <dbReference type="EMBL" id="KPQ12687.1"/>
    </source>
</evidence>
<keyword evidence="4 5" id="KW-0949">S-adenosyl-L-methionine</keyword>
<dbReference type="NCBIfam" id="TIGR00312">
    <property type="entry name" value="cbiD"/>
    <property type="match status" value="1"/>
</dbReference>
<organism evidence="6 8">
    <name type="scientific">Saliniramus fredricksonii</name>
    <dbReference type="NCBI Taxonomy" id="1653334"/>
    <lineage>
        <taxon>Bacteria</taxon>
        <taxon>Pseudomonadati</taxon>
        <taxon>Pseudomonadota</taxon>
        <taxon>Alphaproteobacteria</taxon>
        <taxon>Hyphomicrobiales</taxon>
        <taxon>Salinarimonadaceae</taxon>
        <taxon>Saliniramus</taxon>
    </lineage>
</organism>
<evidence type="ECO:0000256" key="2">
    <source>
        <dbReference type="ARBA" id="ARBA00022603"/>
    </source>
</evidence>
<evidence type="ECO:0000256" key="4">
    <source>
        <dbReference type="ARBA" id="ARBA00022691"/>
    </source>
</evidence>
<protein>
    <recommendedName>
        <fullName evidence="5">Cobalt-precorrin-5B C(1)-methyltransferase</fullName>
        <ecNumber evidence="5">2.1.1.195</ecNumber>
    </recommendedName>
    <alternativeName>
        <fullName evidence="5">Cobalt-precorrin-6A synthase</fullName>
    </alternativeName>
</protein>
<keyword evidence="2 5" id="KW-0489">Methyltransferase</keyword>
<evidence type="ECO:0000313" key="7">
    <source>
        <dbReference type="EMBL" id="SCC82636.1"/>
    </source>
</evidence>
<dbReference type="PIRSF" id="PIRSF026782">
    <property type="entry name" value="CbiD"/>
    <property type="match status" value="1"/>
</dbReference>
<evidence type="ECO:0000313" key="8">
    <source>
        <dbReference type="Proteomes" id="UP000050497"/>
    </source>
</evidence>
<dbReference type="NCBIfam" id="NF000849">
    <property type="entry name" value="PRK00075.1-1"/>
    <property type="match status" value="1"/>
</dbReference>
<comment type="catalytic activity">
    <reaction evidence="5">
        <text>Co-precorrin-5B + S-adenosyl-L-methionine = Co-precorrin-6A + S-adenosyl-L-homocysteine</text>
        <dbReference type="Rhea" id="RHEA:26285"/>
        <dbReference type="ChEBI" id="CHEBI:57856"/>
        <dbReference type="ChEBI" id="CHEBI:59789"/>
        <dbReference type="ChEBI" id="CHEBI:60063"/>
        <dbReference type="ChEBI" id="CHEBI:60064"/>
        <dbReference type="EC" id="2.1.1.195"/>
    </reaction>
</comment>
<dbReference type="HAMAP" id="MF_00787">
    <property type="entry name" value="CbiD"/>
    <property type="match status" value="1"/>
</dbReference>
<dbReference type="SUPFAM" id="SSF111342">
    <property type="entry name" value="CbiD-like"/>
    <property type="match status" value="1"/>
</dbReference>
<keyword evidence="9" id="KW-1185">Reference proteome</keyword>
<dbReference type="Proteomes" id="UP000182800">
    <property type="component" value="Unassembled WGS sequence"/>
</dbReference>
<dbReference type="Gene3D" id="3.30.2110.10">
    <property type="entry name" value="CbiD-like"/>
    <property type="match status" value="1"/>
</dbReference>
<evidence type="ECO:0000256" key="3">
    <source>
        <dbReference type="ARBA" id="ARBA00022679"/>
    </source>
</evidence>
<dbReference type="UniPathway" id="UPA00148">
    <property type="reaction ID" value="UER00227"/>
</dbReference>
<dbReference type="Proteomes" id="UP000050497">
    <property type="component" value="Unassembled WGS sequence"/>
</dbReference>
<evidence type="ECO:0000256" key="1">
    <source>
        <dbReference type="ARBA" id="ARBA00022573"/>
    </source>
</evidence>
<comment type="caution">
    <text evidence="6">The sequence shown here is derived from an EMBL/GenBank/DDBJ whole genome shotgun (WGS) entry which is preliminary data.</text>
</comment>
<keyword evidence="3 5" id="KW-0808">Transferase</keyword>
<dbReference type="Pfam" id="PF01888">
    <property type="entry name" value="CbiD"/>
    <property type="match status" value="1"/>
</dbReference>
<dbReference type="InterPro" id="IPR002748">
    <property type="entry name" value="CbiD"/>
</dbReference>
<name>A0A0P7XBH2_9HYPH</name>
<dbReference type="EMBL" id="LJSX01000001">
    <property type="protein sequence ID" value="KPQ12687.1"/>
    <property type="molecule type" value="Genomic_DNA"/>
</dbReference>
<dbReference type="EMBL" id="FMBM01000003">
    <property type="protein sequence ID" value="SCC82636.1"/>
    <property type="molecule type" value="Genomic_DNA"/>
</dbReference>